<accession>A0A939PJF2</accession>
<feature type="compositionally biased region" description="Gly residues" evidence="1">
    <location>
        <begin position="350"/>
        <end position="360"/>
    </location>
</feature>
<keyword evidence="2" id="KW-0472">Membrane</keyword>
<feature type="region of interest" description="Disordered" evidence="1">
    <location>
        <begin position="215"/>
        <end position="248"/>
    </location>
</feature>
<comment type="caution">
    <text evidence="3">The sequence shown here is derived from an EMBL/GenBank/DDBJ whole genome shotgun (WGS) entry which is preliminary data.</text>
</comment>
<evidence type="ECO:0000313" key="4">
    <source>
        <dbReference type="Proteomes" id="UP000669179"/>
    </source>
</evidence>
<feature type="region of interest" description="Disordered" evidence="1">
    <location>
        <begin position="295"/>
        <end position="453"/>
    </location>
</feature>
<evidence type="ECO:0000256" key="2">
    <source>
        <dbReference type="SAM" id="Phobius"/>
    </source>
</evidence>
<keyword evidence="2" id="KW-1133">Transmembrane helix</keyword>
<reference evidence="3" key="1">
    <citation type="submission" date="2021-03" db="EMBL/GenBank/DDBJ databases">
        <authorList>
            <person name="Kanchanasin P."/>
            <person name="Saeng-In P."/>
            <person name="Phongsopitanun W."/>
            <person name="Yuki M."/>
            <person name="Kudo T."/>
            <person name="Ohkuma M."/>
            <person name="Tanasupawat S."/>
        </authorList>
    </citation>
    <scope>NUCLEOTIDE SEQUENCE</scope>
    <source>
        <strain evidence="3">GKU 128</strain>
    </source>
</reference>
<feature type="transmembrane region" description="Helical" evidence="2">
    <location>
        <begin position="189"/>
        <end position="210"/>
    </location>
</feature>
<dbReference type="AlphaFoldDB" id="A0A939PJF2"/>
<dbReference type="Proteomes" id="UP000669179">
    <property type="component" value="Unassembled WGS sequence"/>
</dbReference>
<keyword evidence="2" id="KW-0812">Transmembrane</keyword>
<evidence type="ECO:0000313" key="3">
    <source>
        <dbReference type="EMBL" id="MBO2453268.1"/>
    </source>
</evidence>
<dbReference type="RefSeq" id="WP_208261281.1">
    <property type="nucleotide sequence ID" value="NZ_JAGEOJ010000019.1"/>
</dbReference>
<feature type="compositionally biased region" description="Low complexity" evidence="1">
    <location>
        <begin position="19"/>
        <end position="31"/>
    </location>
</feature>
<feature type="compositionally biased region" description="Gly residues" evidence="1">
    <location>
        <begin position="222"/>
        <end position="238"/>
    </location>
</feature>
<feature type="compositionally biased region" description="Basic and acidic residues" evidence="1">
    <location>
        <begin position="444"/>
        <end position="453"/>
    </location>
</feature>
<dbReference type="EMBL" id="JAGEOJ010000019">
    <property type="protein sequence ID" value="MBO2453268.1"/>
    <property type="molecule type" value="Genomic_DNA"/>
</dbReference>
<organism evidence="3 4">
    <name type="scientific">Actinomadura barringtoniae</name>
    <dbReference type="NCBI Taxonomy" id="1427535"/>
    <lineage>
        <taxon>Bacteria</taxon>
        <taxon>Bacillati</taxon>
        <taxon>Actinomycetota</taxon>
        <taxon>Actinomycetes</taxon>
        <taxon>Streptosporangiales</taxon>
        <taxon>Thermomonosporaceae</taxon>
        <taxon>Actinomadura</taxon>
    </lineage>
</organism>
<feature type="compositionally biased region" description="Low complexity" evidence="1">
    <location>
        <begin position="395"/>
        <end position="415"/>
    </location>
</feature>
<keyword evidence="4" id="KW-1185">Reference proteome</keyword>
<proteinExistence type="predicted"/>
<evidence type="ECO:0000256" key="1">
    <source>
        <dbReference type="SAM" id="MobiDB-lite"/>
    </source>
</evidence>
<name>A0A939PJF2_9ACTN</name>
<gene>
    <name evidence="3" type="ORF">J4573_39665</name>
</gene>
<protein>
    <submittedName>
        <fullName evidence="3">Uncharacterized protein</fullName>
    </submittedName>
</protein>
<sequence length="453" mass="44189">MRCTARADGLLTARPFVSAPPTSTPLTTDPPAANPLVCTPPAATLPAATAIAADPPAANPLVCTPLVCTPLVSTPLVSTPLVSTPLVSTPLVSAPPAAPLSASNPPAANPLVCTPLTATLPAAKPLAIDPPAATPLVCTPPAATLPAATPLVCTPPAADPLAATPLASALPVCAPLASAPLASAVLRRFLLLALLAAGWLLGLMLVTATAGHADTTPARPVAGGGSGSGNESGGSERGGTGERRSGPLDRAVTGLVKSSLHGLARTAEGVPGTLTTTVHHPLSKTVHTVTAALGDTPRVLGRPGPADAPHPTAPHAAHGRGTDGLPPPERGAAAGHPIIKAPTPLPATGAGPGSGLGTGAGSRTARHDAAPGSAAHRHAASLHDHPRTPAPYAPAAPVSLTAGPAASSSNAAGPAFLLRGPARHPMTALSPATGGPFRPVPHAPAREPRHTPD</sequence>
<feature type="region of interest" description="Disordered" evidence="1">
    <location>
        <begin position="14"/>
        <end position="35"/>
    </location>
</feature>